<organism evidence="1 2">
    <name type="scientific">Eumeta variegata</name>
    <name type="common">Bagworm moth</name>
    <name type="synonym">Eumeta japonica</name>
    <dbReference type="NCBI Taxonomy" id="151549"/>
    <lineage>
        <taxon>Eukaryota</taxon>
        <taxon>Metazoa</taxon>
        <taxon>Ecdysozoa</taxon>
        <taxon>Arthropoda</taxon>
        <taxon>Hexapoda</taxon>
        <taxon>Insecta</taxon>
        <taxon>Pterygota</taxon>
        <taxon>Neoptera</taxon>
        <taxon>Endopterygota</taxon>
        <taxon>Lepidoptera</taxon>
        <taxon>Glossata</taxon>
        <taxon>Ditrysia</taxon>
        <taxon>Tineoidea</taxon>
        <taxon>Psychidae</taxon>
        <taxon>Oiketicinae</taxon>
        <taxon>Eumeta</taxon>
    </lineage>
</organism>
<reference evidence="1 2" key="1">
    <citation type="journal article" date="2019" name="Commun. Biol.">
        <title>The bagworm genome reveals a unique fibroin gene that provides high tensile strength.</title>
        <authorList>
            <person name="Kono N."/>
            <person name="Nakamura H."/>
            <person name="Ohtoshi R."/>
            <person name="Tomita M."/>
            <person name="Numata K."/>
            <person name="Arakawa K."/>
        </authorList>
    </citation>
    <scope>NUCLEOTIDE SEQUENCE [LARGE SCALE GENOMIC DNA]</scope>
</reference>
<dbReference type="InterPro" id="IPR036397">
    <property type="entry name" value="RNaseH_sf"/>
</dbReference>
<proteinExistence type="predicted"/>
<gene>
    <name evidence="1" type="ORF">EVAR_34817_1</name>
</gene>
<name>A0A4C1WDR5_EUMVA</name>
<keyword evidence="2" id="KW-1185">Reference proteome</keyword>
<dbReference type="Proteomes" id="UP000299102">
    <property type="component" value="Unassembled WGS sequence"/>
</dbReference>
<dbReference type="EMBL" id="BGZK01000521">
    <property type="protein sequence ID" value="GBP48324.1"/>
    <property type="molecule type" value="Genomic_DNA"/>
</dbReference>
<dbReference type="AlphaFoldDB" id="A0A4C1WDR5"/>
<sequence length="106" mass="12009">MQSRKRSGACTEIQTGYAKLKQTYYTSFSIAPVGGPQTRRCNTLAETTEFLEDQKIEWTGHPPYSPDLASNDFYLFPSVKNKFLGHRFSSREEAVHVVRNACFGLP</sequence>
<dbReference type="GO" id="GO:0003676">
    <property type="term" value="F:nucleic acid binding"/>
    <property type="evidence" value="ECO:0007669"/>
    <property type="project" value="InterPro"/>
</dbReference>
<accession>A0A4C1WDR5</accession>
<dbReference type="Gene3D" id="3.30.420.10">
    <property type="entry name" value="Ribonuclease H-like superfamily/Ribonuclease H"/>
    <property type="match status" value="1"/>
</dbReference>
<evidence type="ECO:0000313" key="1">
    <source>
        <dbReference type="EMBL" id="GBP48324.1"/>
    </source>
</evidence>
<comment type="caution">
    <text evidence="1">The sequence shown here is derived from an EMBL/GenBank/DDBJ whole genome shotgun (WGS) entry which is preliminary data.</text>
</comment>
<protein>
    <recommendedName>
        <fullName evidence="3">Histone-lysine N-methyltransferase SETMAR</fullName>
    </recommendedName>
</protein>
<evidence type="ECO:0000313" key="2">
    <source>
        <dbReference type="Proteomes" id="UP000299102"/>
    </source>
</evidence>
<evidence type="ECO:0008006" key="3">
    <source>
        <dbReference type="Google" id="ProtNLM"/>
    </source>
</evidence>
<dbReference type="OrthoDB" id="10017160at2759"/>